<evidence type="ECO:0000259" key="4">
    <source>
        <dbReference type="PROSITE" id="PS51485"/>
    </source>
</evidence>
<dbReference type="PROSITE" id="PS51485">
    <property type="entry name" value="PHYTOCYANIN"/>
    <property type="match status" value="1"/>
</dbReference>
<dbReference type="SUPFAM" id="SSF49503">
    <property type="entry name" value="Cupredoxins"/>
    <property type="match status" value="1"/>
</dbReference>
<dbReference type="Pfam" id="PF02298">
    <property type="entry name" value="Cu_bind_like"/>
    <property type="match status" value="1"/>
</dbReference>
<dbReference type="Gene3D" id="2.60.40.420">
    <property type="entry name" value="Cupredoxins - blue copper proteins"/>
    <property type="match status" value="1"/>
</dbReference>
<keyword evidence="2" id="KW-0812">Transmembrane</keyword>
<organism evidence="5 6">
    <name type="scientific">Senna tora</name>
    <dbReference type="NCBI Taxonomy" id="362788"/>
    <lineage>
        <taxon>Eukaryota</taxon>
        <taxon>Viridiplantae</taxon>
        <taxon>Streptophyta</taxon>
        <taxon>Embryophyta</taxon>
        <taxon>Tracheophyta</taxon>
        <taxon>Spermatophyta</taxon>
        <taxon>Magnoliopsida</taxon>
        <taxon>eudicotyledons</taxon>
        <taxon>Gunneridae</taxon>
        <taxon>Pentapetalae</taxon>
        <taxon>rosids</taxon>
        <taxon>fabids</taxon>
        <taxon>Fabales</taxon>
        <taxon>Fabaceae</taxon>
        <taxon>Caesalpinioideae</taxon>
        <taxon>Cassia clade</taxon>
        <taxon>Senna</taxon>
    </lineage>
</organism>
<comment type="caution">
    <text evidence="5">The sequence shown here is derived from an EMBL/GenBank/DDBJ whole genome shotgun (WGS) entry which is preliminary data.</text>
</comment>
<proteinExistence type="predicted"/>
<keyword evidence="2" id="KW-0472">Membrane</keyword>
<keyword evidence="6" id="KW-1185">Reference proteome</keyword>
<keyword evidence="3" id="KW-0732">Signal</keyword>
<reference evidence="5" key="1">
    <citation type="submission" date="2020-09" db="EMBL/GenBank/DDBJ databases">
        <title>Genome-Enabled Discovery of Anthraquinone Biosynthesis in Senna tora.</title>
        <authorList>
            <person name="Kang S.-H."/>
            <person name="Pandey R.P."/>
            <person name="Lee C.-M."/>
            <person name="Sim J.-S."/>
            <person name="Jeong J.-T."/>
            <person name="Choi B.-S."/>
            <person name="Jung M."/>
            <person name="Ginzburg D."/>
            <person name="Zhao K."/>
            <person name="Won S.Y."/>
            <person name="Oh T.-J."/>
            <person name="Yu Y."/>
            <person name="Kim N.-H."/>
            <person name="Lee O.R."/>
            <person name="Lee T.-H."/>
            <person name="Bashyal P."/>
            <person name="Kim T.-S."/>
            <person name="Lee W.-H."/>
            <person name="Kawkins C."/>
            <person name="Kim C.-K."/>
            <person name="Kim J.S."/>
            <person name="Ahn B.O."/>
            <person name="Rhee S.Y."/>
            <person name="Sohng J.K."/>
        </authorList>
    </citation>
    <scope>NUCLEOTIDE SEQUENCE</scope>
    <source>
        <tissue evidence="5">Leaf</tissue>
    </source>
</reference>
<gene>
    <name evidence="5" type="ORF">G2W53_015934</name>
</gene>
<keyword evidence="2" id="KW-1133">Transmembrane helix</keyword>
<dbReference type="OrthoDB" id="783836at2759"/>
<dbReference type="InterPro" id="IPR008972">
    <property type="entry name" value="Cupredoxin"/>
</dbReference>
<sequence>MQTFSFYTLLIKHSFISLVFNTDTNHSVVQTYNVTTYKLCDYNDAQDSDTFQWSSSNPSASEPQPVSVAVPLLKEGTTYFFSGDYDGEQCINGQNFKINVTYGQGLPESLKSPSDDHSPSPSSPVSGGDDDSAPDTVISSNFNHPKDQSEEEDDYEKENDKHKKTSGSFSISGFGSIIVLLLGLALFNFVLIL</sequence>
<protein>
    <submittedName>
        <fullName evidence="5">Blue copper protein</fullName>
    </submittedName>
</protein>
<name>A0A834WW48_9FABA</name>
<feature type="signal peptide" evidence="3">
    <location>
        <begin position="1"/>
        <end position="21"/>
    </location>
</feature>
<dbReference type="FunFam" id="2.60.40.420:FF:000048">
    <property type="entry name" value="Early nodulin-like protein 18"/>
    <property type="match status" value="1"/>
</dbReference>
<feature type="domain" description="Phytocyanin" evidence="4">
    <location>
        <begin position="1"/>
        <end position="102"/>
    </location>
</feature>
<evidence type="ECO:0000256" key="1">
    <source>
        <dbReference type="SAM" id="MobiDB-lite"/>
    </source>
</evidence>
<feature type="transmembrane region" description="Helical" evidence="2">
    <location>
        <begin position="171"/>
        <end position="192"/>
    </location>
</feature>
<evidence type="ECO:0000256" key="2">
    <source>
        <dbReference type="SAM" id="Phobius"/>
    </source>
</evidence>
<dbReference type="AlphaFoldDB" id="A0A834WW48"/>
<evidence type="ECO:0000256" key="3">
    <source>
        <dbReference type="SAM" id="SignalP"/>
    </source>
</evidence>
<evidence type="ECO:0000313" key="5">
    <source>
        <dbReference type="EMBL" id="KAF7833601.1"/>
    </source>
</evidence>
<accession>A0A834WW48</accession>
<evidence type="ECO:0000313" key="6">
    <source>
        <dbReference type="Proteomes" id="UP000634136"/>
    </source>
</evidence>
<dbReference type="EMBL" id="JAAIUW010000005">
    <property type="protein sequence ID" value="KAF7833601.1"/>
    <property type="molecule type" value="Genomic_DNA"/>
</dbReference>
<feature type="chain" id="PRO_5033020359" evidence="3">
    <location>
        <begin position="22"/>
        <end position="193"/>
    </location>
</feature>
<dbReference type="GO" id="GO:0009055">
    <property type="term" value="F:electron transfer activity"/>
    <property type="evidence" value="ECO:0007669"/>
    <property type="project" value="InterPro"/>
</dbReference>
<feature type="region of interest" description="Disordered" evidence="1">
    <location>
        <begin position="107"/>
        <end position="165"/>
    </location>
</feature>
<dbReference type="InterPro" id="IPR003245">
    <property type="entry name" value="Phytocyanin_dom"/>
</dbReference>
<dbReference type="Proteomes" id="UP000634136">
    <property type="component" value="Unassembled WGS sequence"/>
</dbReference>